<dbReference type="PANTHER" id="PTHR30126:SF88">
    <property type="entry name" value="TRANSCRIPTIONAL REGULATOR-RELATED"/>
    <property type="match status" value="1"/>
</dbReference>
<accession>A0A7W4W9F2</accession>
<dbReference type="Proteomes" id="UP000535937">
    <property type="component" value="Unassembled WGS sequence"/>
</dbReference>
<evidence type="ECO:0000256" key="4">
    <source>
        <dbReference type="ARBA" id="ARBA00023163"/>
    </source>
</evidence>
<evidence type="ECO:0000313" key="6">
    <source>
        <dbReference type="EMBL" id="MBB3060091.1"/>
    </source>
</evidence>
<dbReference type="EMBL" id="JACHWZ010000003">
    <property type="protein sequence ID" value="MBB3060091.1"/>
    <property type="molecule type" value="Genomic_DNA"/>
</dbReference>
<keyword evidence="2" id="KW-0805">Transcription regulation</keyword>
<dbReference type="InterPro" id="IPR005119">
    <property type="entry name" value="LysR_subst-bd"/>
</dbReference>
<evidence type="ECO:0000313" key="7">
    <source>
        <dbReference type="Proteomes" id="UP000535937"/>
    </source>
</evidence>
<keyword evidence="7" id="KW-1185">Reference proteome</keyword>
<dbReference type="PANTHER" id="PTHR30126">
    <property type="entry name" value="HTH-TYPE TRANSCRIPTIONAL REGULATOR"/>
    <property type="match status" value="1"/>
</dbReference>
<dbReference type="InterPro" id="IPR036388">
    <property type="entry name" value="WH-like_DNA-bd_sf"/>
</dbReference>
<dbReference type="SUPFAM" id="SSF53850">
    <property type="entry name" value="Periplasmic binding protein-like II"/>
    <property type="match status" value="1"/>
</dbReference>
<dbReference type="InterPro" id="IPR036390">
    <property type="entry name" value="WH_DNA-bd_sf"/>
</dbReference>
<dbReference type="InterPro" id="IPR000847">
    <property type="entry name" value="LysR_HTH_N"/>
</dbReference>
<comment type="caution">
    <text evidence="6">The sequence shown here is derived from an EMBL/GenBank/DDBJ whole genome shotgun (WGS) entry which is preliminary data.</text>
</comment>
<evidence type="ECO:0000256" key="1">
    <source>
        <dbReference type="ARBA" id="ARBA00009437"/>
    </source>
</evidence>
<dbReference type="PRINTS" id="PR00039">
    <property type="entry name" value="HTHLYSR"/>
</dbReference>
<name>A0A7W4W9F2_9GAMM</name>
<sequence>MQKTTLEQWRMFKAVVEYGGFSQAAQAVHKSQSTVHHAVGKLEESLGTPLFKLEGRKAILTDNGELLLRRGRFLLEEVARIETVAKALSTGIEASLSVAVDSAFPQELIFRVLQRISIKFPQLKVEVVETVLSGANEAVAERRATLGISPLMMDSGLNEEICQVAFVAVAKEGHPLHQLERLLTYEDLKAHRQIVVRDSSAKAPASAGWLGSEQRWTVSHMRTSIDLVCKGIGYAWLPLPSIQQYLDEGLLLPLNLERGSRRTVSFYLNYADSDSLGPAARELLGELRYRTMNMPS</sequence>
<dbReference type="SUPFAM" id="SSF46785">
    <property type="entry name" value="Winged helix' DNA-binding domain"/>
    <property type="match status" value="1"/>
</dbReference>
<comment type="similarity">
    <text evidence="1">Belongs to the LysR transcriptional regulatory family.</text>
</comment>
<dbReference type="Gene3D" id="1.10.10.10">
    <property type="entry name" value="Winged helix-like DNA-binding domain superfamily/Winged helix DNA-binding domain"/>
    <property type="match status" value="1"/>
</dbReference>
<evidence type="ECO:0000256" key="2">
    <source>
        <dbReference type="ARBA" id="ARBA00023015"/>
    </source>
</evidence>
<dbReference type="GO" id="GO:0003700">
    <property type="term" value="F:DNA-binding transcription factor activity"/>
    <property type="evidence" value="ECO:0007669"/>
    <property type="project" value="InterPro"/>
</dbReference>
<keyword evidence="3 6" id="KW-0238">DNA-binding</keyword>
<organism evidence="6 7">
    <name type="scientific">Microbulbifer rhizosphaerae</name>
    <dbReference type="NCBI Taxonomy" id="1562603"/>
    <lineage>
        <taxon>Bacteria</taxon>
        <taxon>Pseudomonadati</taxon>
        <taxon>Pseudomonadota</taxon>
        <taxon>Gammaproteobacteria</taxon>
        <taxon>Cellvibrionales</taxon>
        <taxon>Microbulbiferaceae</taxon>
        <taxon>Microbulbifer</taxon>
    </lineage>
</organism>
<dbReference type="AlphaFoldDB" id="A0A7W4W9F2"/>
<reference evidence="6 7" key="1">
    <citation type="submission" date="2020-08" db="EMBL/GenBank/DDBJ databases">
        <title>Genomic Encyclopedia of Type Strains, Phase III (KMG-III): the genomes of soil and plant-associated and newly described type strains.</title>
        <authorList>
            <person name="Whitman W."/>
        </authorList>
    </citation>
    <scope>NUCLEOTIDE SEQUENCE [LARGE SCALE GENOMIC DNA]</scope>
    <source>
        <strain evidence="6 7">CECT 8799</strain>
    </source>
</reference>
<feature type="domain" description="HTH lysR-type" evidence="5">
    <location>
        <begin position="4"/>
        <end position="61"/>
    </location>
</feature>
<protein>
    <submittedName>
        <fullName evidence="6">DNA-binding transcriptional LysR family regulator</fullName>
    </submittedName>
</protein>
<dbReference type="RefSeq" id="WP_183457140.1">
    <property type="nucleotide sequence ID" value="NZ_JACHWZ010000003.1"/>
</dbReference>
<dbReference type="GO" id="GO:0000976">
    <property type="term" value="F:transcription cis-regulatory region binding"/>
    <property type="evidence" value="ECO:0007669"/>
    <property type="project" value="TreeGrafter"/>
</dbReference>
<gene>
    <name evidence="6" type="ORF">FHS09_000904</name>
</gene>
<keyword evidence="4" id="KW-0804">Transcription</keyword>
<dbReference type="Pfam" id="PF00126">
    <property type="entry name" value="HTH_1"/>
    <property type="match status" value="1"/>
</dbReference>
<evidence type="ECO:0000259" key="5">
    <source>
        <dbReference type="PROSITE" id="PS50931"/>
    </source>
</evidence>
<dbReference type="Gene3D" id="3.40.190.290">
    <property type="match status" value="1"/>
</dbReference>
<proteinExistence type="inferred from homology"/>
<dbReference type="Pfam" id="PF03466">
    <property type="entry name" value="LysR_substrate"/>
    <property type="match status" value="1"/>
</dbReference>
<dbReference type="PROSITE" id="PS50931">
    <property type="entry name" value="HTH_LYSR"/>
    <property type="match status" value="1"/>
</dbReference>
<evidence type="ECO:0000256" key="3">
    <source>
        <dbReference type="ARBA" id="ARBA00023125"/>
    </source>
</evidence>